<dbReference type="EMBL" id="MRTP01000001">
    <property type="protein sequence ID" value="OMF58828.1"/>
    <property type="molecule type" value="Genomic_DNA"/>
</dbReference>
<organism evidence="1 2">
    <name type="scientific">Paenibacillus rhizosphaerae</name>
    <dbReference type="NCBI Taxonomy" id="297318"/>
    <lineage>
        <taxon>Bacteria</taxon>
        <taxon>Bacillati</taxon>
        <taxon>Bacillota</taxon>
        <taxon>Bacilli</taxon>
        <taxon>Bacillales</taxon>
        <taxon>Paenibacillaceae</taxon>
        <taxon>Paenibacillus</taxon>
    </lineage>
</organism>
<protein>
    <recommendedName>
        <fullName evidence="3">STAS/SEC14 domain-containing protein</fullName>
    </recommendedName>
</protein>
<dbReference type="RefSeq" id="WP_076168988.1">
    <property type="nucleotide sequence ID" value="NZ_MRTP01000001.1"/>
</dbReference>
<evidence type="ECO:0000313" key="1">
    <source>
        <dbReference type="EMBL" id="OMF58828.1"/>
    </source>
</evidence>
<evidence type="ECO:0000313" key="2">
    <source>
        <dbReference type="Proteomes" id="UP000187172"/>
    </source>
</evidence>
<gene>
    <name evidence="1" type="ORF">BK138_10175</name>
</gene>
<evidence type="ECO:0008006" key="3">
    <source>
        <dbReference type="Google" id="ProtNLM"/>
    </source>
</evidence>
<proteinExistence type="predicted"/>
<reference evidence="1 2" key="1">
    <citation type="submission" date="2016-11" db="EMBL/GenBank/DDBJ databases">
        <title>Paenibacillus species isolates.</title>
        <authorList>
            <person name="Beno S.M."/>
        </authorList>
    </citation>
    <scope>NUCLEOTIDE SEQUENCE [LARGE SCALE GENOMIC DNA]</scope>
    <source>
        <strain evidence="1 2">FSL R5-0378</strain>
    </source>
</reference>
<dbReference type="AlphaFoldDB" id="A0A1R1F3Y8"/>
<name>A0A1R1F3Y8_9BACL</name>
<comment type="caution">
    <text evidence="1">The sequence shown here is derived from an EMBL/GenBank/DDBJ whole genome shotgun (WGS) entry which is preliminary data.</text>
</comment>
<dbReference type="STRING" id="297318.BK138_10175"/>
<accession>A0A1R1F3Y8</accession>
<keyword evidence="2" id="KW-1185">Reference proteome</keyword>
<sequence length="138" mass="15667">MTHFQSKNGVVTWNDELQSVVIEWKGFAYGQEFQTILMKGAELLKQMNGSKVLMDTRNGSAIKAEDKVWIGEFFIRRAFESGLQYLALLQPHSVVAKLSLNRTVEGLGTLPYRQESFTEWDEAVRWLTNPSPLLSAIS</sequence>
<dbReference type="Proteomes" id="UP000187172">
    <property type="component" value="Unassembled WGS sequence"/>
</dbReference>